<dbReference type="GO" id="GO:0009236">
    <property type="term" value="P:cobalamin biosynthetic process"/>
    <property type="evidence" value="ECO:0007669"/>
    <property type="project" value="InterPro"/>
</dbReference>
<protein>
    <submittedName>
        <fullName evidence="1">Cob(I)yrinic acid a,c-diamide adenosyltransferase</fullName>
    </submittedName>
</protein>
<dbReference type="SUPFAM" id="SSF52540">
    <property type="entry name" value="P-loop containing nucleoside triphosphate hydrolases"/>
    <property type="match status" value="1"/>
</dbReference>
<organism evidence="1 2">
    <name type="scientific">Anaerovirgula multivorans</name>
    <dbReference type="NCBI Taxonomy" id="312168"/>
    <lineage>
        <taxon>Bacteria</taxon>
        <taxon>Bacillati</taxon>
        <taxon>Bacillota</taxon>
        <taxon>Clostridia</taxon>
        <taxon>Peptostreptococcales</taxon>
        <taxon>Natronincolaceae</taxon>
        <taxon>Anaerovirgula</taxon>
    </lineage>
</organism>
<dbReference type="GO" id="GO:0008817">
    <property type="term" value="F:corrinoid adenosyltransferase activity"/>
    <property type="evidence" value="ECO:0007669"/>
    <property type="project" value="InterPro"/>
</dbReference>
<evidence type="ECO:0000313" key="2">
    <source>
        <dbReference type="Proteomes" id="UP000198304"/>
    </source>
</evidence>
<dbReference type="Gene3D" id="3.40.50.300">
    <property type="entry name" value="P-loop containing nucleotide triphosphate hydrolases"/>
    <property type="match status" value="1"/>
</dbReference>
<dbReference type="InterPro" id="IPR003724">
    <property type="entry name" value="CblAdoTrfase_CobA"/>
</dbReference>
<sequence>MDTKKLEKGLIHVYTGNGKGKTTAALGQGVRTAGAGFKVLMVQFLKGDDTGELYSIEKLAPDFQLIRFAAMNKFYFQLNDEEKLQVQRSAREGLEVVKKHLKEENYNLIIMDEIMAVLYNKIVDLAEVLTILKNKPDHIEMVLTGRNAPEALIDIADYVTEMGMVKHPFEKGVYARKGIES</sequence>
<dbReference type="Proteomes" id="UP000198304">
    <property type="component" value="Unassembled WGS sequence"/>
</dbReference>
<dbReference type="PANTHER" id="PTHR46638:SF1">
    <property type="entry name" value="CORRINOID ADENOSYLTRANSFERASE"/>
    <property type="match status" value="1"/>
</dbReference>
<dbReference type="AlphaFoldDB" id="A0A239H6Q0"/>
<keyword evidence="1" id="KW-0808">Transferase</keyword>
<dbReference type="RefSeq" id="WP_089284083.1">
    <property type="nucleotide sequence ID" value="NZ_FZOJ01000020.1"/>
</dbReference>
<dbReference type="Pfam" id="PF02572">
    <property type="entry name" value="CobA_CobO_BtuR"/>
    <property type="match status" value="1"/>
</dbReference>
<dbReference type="EMBL" id="FZOJ01000020">
    <property type="protein sequence ID" value="SNS76698.1"/>
    <property type="molecule type" value="Genomic_DNA"/>
</dbReference>
<dbReference type="InterPro" id="IPR027417">
    <property type="entry name" value="P-loop_NTPase"/>
</dbReference>
<dbReference type="OrthoDB" id="9810309at2"/>
<gene>
    <name evidence="1" type="ORF">SAMN05446037_102033</name>
</gene>
<dbReference type="CDD" id="cd00561">
    <property type="entry name" value="CobA_ACA"/>
    <property type="match status" value="1"/>
</dbReference>
<name>A0A239H6Q0_9FIRM</name>
<keyword evidence="2" id="KW-1185">Reference proteome</keyword>
<proteinExistence type="predicted"/>
<reference evidence="1 2" key="1">
    <citation type="submission" date="2017-06" db="EMBL/GenBank/DDBJ databases">
        <authorList>
            <person name="Kim H.J."/>
            <person name="Triplett B.A."/>
        </authorList>
    </citation>
    <scope>NUCLEOTIDE SEQUENCE [LARGE SCALE GENOMIC DNA]</scope>
    <source>
        <strain evidence="1 2">SCA</strain>
    </source>
</reference>
<dbReference type="GO" id="GO:0005524">
    <property type="term" value="F:ATP binding"/>
    <property type="evidence" value="ECO:0007669"/>
    <property type="project" value="InterPro"/>
</dbReference>
<accession>A0A239H6Q0</accession>
<dbReference type="PANTHER" id="PTHR46638">
    <property type="entry name" value="CORRINOID ADENOSYLTRANSFERASE"/>
    <property type="match status" value="1"/>
</dbReference>
<dbReference type="PIRSF" id="PIRSF015617">
    <property type="entry name" value="Adensltrnsf_CobA"/>
    <property type="match status" value="1"/>
</dbReference>
<evidence type="ECO:0000313" key="1">
    <source>
        <dbReference type="EMBL" id="SNS76698.1"/>
    </source>
</evidence>